<gene>
    <name evidence="2" type="ORF">SBA5_1140014</name>
</gene>
<protein>
    <submittedName>
        <fullName evidence="2">Putative Ribbon-helix-helix protein, copG family</fullName>
    </submittedName>
</protein>
<dbReference type="OrthoDB" id="464026at2"/>
<evidence type="ECO:0000313" key="3">
    <source>
        <dbReference type="Proteomes" id="UP000239735"/>
    </source>
</evidence>
<dbReference type="EMBL" id="OKRB01000018">
    <property type="protein sequence ID" value="SPE17882.1"/>
    <property type="molecule type" value="Genomic_DNA"/>
</dbReference>
<feature type="domain" description="Ribbon-helix-helix protein CopG" evidence="1">
    <location>
        <begin position="5"/>
        <end position="40"/>
    </location>
</feature>
<dbReference type="InterPro" id="IPR010985">
    <property type="entry name" value="Ribbon_hlx_hlx"/>
</dbReference>
<dbReference type="InterPro" id="IPR002145">
    <property type="entry name" value="CopG"/>
</dbReference>
<dbReference type="GO" id="GO:0006355">
    <property type="term" value="P:regulation of DNA-templated transcription"/>
    <property type="evidence" value="ECO:0007669"/>
    <property type="project" value="InterPro"/>
</dbReference>
<organism evidence="2 3">
    <name type="scientific">Candidatus Sulfuritelmatomonas gaucii</name>
    <dbReference type="NCBI Taxonomy" id="2043161"/>
    <lineage>
        <taxon>Bacteria</taxon>
        <taxon>Pseudomonadati</taxon>
        <taxon>Acidobacteriota</taxon>
        <taxon>Terriglobia</taxon>
        <taxon>Terriglobales</taxon>
        <taxon>Acidobacteriaceae</taxon>
        <taxon>Candidatus Sulfuritelmatomonas</taxon>
    </lineage>
</organism>
<evidence type="ECO:0000259" key="1">
    <source>
        <dbReference type="Pfam" id="PF01402"/>
    </source>
</evidence>
<sequence>MDSTTISVRLDAETERRLREEARAAGKNESEVVREALTAYFAGRRQDRSVLALAQQAKVIGCAKGLPPDLSTNKKHVEGFGR</sequence>
<proteinExistence type="predicted"/>
<name>A0A2N9L3J9_9BACT</name>
<dbReference type="AlphaFoldDB" id="A0A2N9L3J9"/>
<dbReference type="Pfam" id="PF01402">
    <property type="entry name" value="RHH_1"/>
    <property type="match status" value="1"/>
</dbReference>
<reference evidence="3" key="1">
    <citation type="submission" date="2018-02" db="EMBL/GenBank/DDBJ databases">
        <authorList>
            <person name="Hausmann B."/>
        </authorList>
    </citation>
    <scope>NUCLEOTIDE SEQUENCE [LARGE SCALE GENOMIC DNA]</scope>
    <source>
        <strain evidence="3">Peat soil MAG SbA5</strain>
    </source>
</reference>
<dbReference type="Proteomes" id="UP000239735">
    <property type="component" value="Unassembled WGS sequence"/>
</dbReference>
<evidence type="ECO:0000313" key="2">
    <source>
        <dbReference type="EMBL" id="SPE17882.1"/>
    </source>
</evidence>
<dbReference type="SUPFAM" id="SSF47598">
    <property type="entry name" value="Ribbon-helix-helix"/>
    <property type="match status" value="1"/>
</dbReference>
<accession>A0A2N9L3J9</accession>